<reference evidence="9" key="1">
    <citation type="submission" date="2021-01" db="EMBL/GenBank/DDBJ databases">
        <authorList>
            <person name="Corre E."/>
            <person name="Pelletier E."/>
            <person name="Niang G."/>
            <person name="Scheremetjew M."/>
            <person name="Finn R."/>
            <person name="Kale V."/>
            <person name="Holt S."/>
            <person name="Cochrane G."/>
            <person name="Meng A."/>
            <person name="Brown T."/>
            <person name="Cohen L."/>
        </authorList>
    </citation>
    <scope>NUCLEOTIDE SEQUENCE</scope>
    <source>
        <strain evidence="9">CCMP219</strain>
    </source>
</reference>
<name>A0A7R9Z3M3_9CHLO</name>
<evidence type="ECO:0000256" key="4">
    <source>
        <dbReference type="ARBA" id="ARBA00022692"/>
    </source>
</evidence>
<gene>
    <name evidence="9" type="ORF">CEUR00632_LOCUS16217</name>
</gene>
<feature type="compositionally biased region" description="Pro residues" evidence="8">
    <location>
        <begin position="405"/>
        <end position="426"/>
    </location>
</feature>
<dbReference type="EMBL" id="HBEC01034905">
    <property type="protein sequence ID" value="CAD8301752.1"/>
    <property type="molecule type" value="Transcribed_RNA"/>
</dbReference>
<dbReference type="Pfam" id="PF25539">
    <property type="entry name" value="Bestrophin_2"/>
    <property type="match status" value="1"/>
</dbReference>
<proteinExistence type="predicted"/>
<dbReference type="AlphaFoldDB" id="A0A7R9Z3M3"/>
<dbReference type="PANTHER" id="PTHR33281:SF19">
    <property type="entry name" value="VOLTAGE-DEPENDENT ANION CHANNEL-FORMING PROTEIN YNEE"/>
    <property type="match status" value="1"/>
</dbReference>
<evidence type="ECO:0000256" key="8">
    <source>
        <dbReference type="SAM" id="MobiDB-lite"/>
    </source>
</evidence>
<keyword evidence="4" id="KW-0812">Transmembrane</keyword>
<feature type="region of interest" description="Disordered" evidence="8">
    <location>
        <begin position="394"/>
        <end position="426"/>
    </location>
</feature>
<protein>
    <submittedName>
        <fullName evidence="9">Uncharacterized protein</fullName>
    </submittedName>
</protein>
<keyword evidence="5" id="KW-1133">Transmembrane helix</keyword>
<dbReference type="GO" id="GO:0005886">
    <property type="term" value="C:plasma membrane"/>
    <property type="evidence" value="ECO:0007669"/>
    <property type="project" value="UniProtKB-SubCell"/>
</dbReference>
<evidence type="ECO:0000256" key="2">
    <source>
        <dbReference type="ARBA" id="ARBA00022448"/>
    </source>
</evidence>
<evidence type="ECO:0000256" key="6">
    <source>
        <dbReference type="ARBA" id="ARBA00023065"/>
    </source>
</evidence>
<feature type="compositionally biased region" description="Gly residues" evidence="8">
    <location>
        <begin position="11"/>
        <end position="24"/>
    </location>
</feature>
<evidence type="ECO:0000256" key="5">
    <source>
        <dbReference type="ARBA" id="ARBA00022989"/>
    </source>
</evidence>
<feature type="compositionally biased region" description="Low complexity" evidence="8">
    <location>
        <begin position="1"/>
        <end position="10"/>
    </location>
</feature>
<keyword evidence="2" id="KW-0813">Transport</keyword>
<keyword evidence="7" id="KW-0472">Membrane</keyword>
<evidence type="ECO:0000256" key="7">
    <source>
        <dbReference type="ARBA" id="ARBA00023136"/>
    </source>
</evidence>
<accession>A0A7R9Z3M3</accession>
<organism evidence="9">
    <name type="scientific">Chlamydomonas euryale</name>
    <dbReference type="NCBI Taxonomy" id="1486919"/>
    <lineage>
        <taxon>Eukaryota</taxon>
        <taxon>Viridiplantae</taxon>
        <taxon>Chlorophyta</taxon>
        <taxon>core chlorophytes</taxon>
        <taxon>Chlorophyceae</taxon>
        <taxon>CS clade</taxon>
        <taxon>Chlamydomonadales</taxon>
        <taxon>Chlamydomonadaceae</taxon>
        <taxon>Chlamydomonas</taxon>
    </lineage>
</organism>
<evidence type="ECO:0000313" key="9">
    <source>
        <dbReference type="EMBL" id="CAD8301752.1"/>
    </source>
</evidence>
<keyword evidence="3" id="KW-1003">Cell membrane</keyword>
<evidence type="ECO:0000256" key="1">
    <source>
        <dbReference type="ARBA" id="ARBA00004651"/>
    </source>
</evidence>
<feature type="region of interest" description="Disordered" evidence="8">
    <location>
        <begin position="1"/>
        <end position="26"/>
    </location>
</feature>
<dbReference type="GO" id="GO:0005254">
    <property type="term" value="F:chloride channel activity"/>
    <property type="evidence" value="ECO:0007669"/>
    <property type="project" value="InterPro"/>
</dbReference>
<dbReference type="PANTHER" id="PTHR33281">
    <property type="entry name" value="UPF0187 PROTEIN YNEE"/>
    <property type="match status" value="1"/>
</dbReference>
<comment type="subcellular location">
    <subcellularLocation>
        <location evidence="1">Cell membrane</location>
        <topology evidence="1">Multi-pass membrane protein</topology>
    </subcellularLocation>
</comment>
<keyword evidence="6" id="KW-0406">Ion transport</keyword>
<evidence type="ECO:0000256" key="3">
    <source>
        <dbReference type="ARBA" id="ARBA00022475"/>
    </source>
</evidence>
<dbReference type="InterPro" id="IPR044669">
    <property type="entry name" value="YneE/VCCN1/2-like"/>
</dbReference>
<sequence>MGGVTSSSNGGVRGGGGGGGGGVDDGWRSVWHPPKSSYPRLGHGGRRGFWLGWPWWPYKQLFYDTRPDLLSSKTRPPQWRMLNSEAAYMQAFFCYLGPPSHVLWNIKWPWLVTVLVSLWVVLRQDLADGWDRHSILKDTFRSTSFAMSLLLAFRLNRTYERWRQARSSLASVGVHAASAFMQAATWIRDPDILEDLRRFLIVWPYAIKQTVLSEAELDPAAAALLSRAELALYYGVEQAARAGARELNPGNGRQVVVTAVRKLVSEAELPMEHFTAIEGTIAAAWKAGGDAIRIKFQAMPQSLTLMCTGFIEIWLLLMPFGLTADSGHYDWVIVVATASTALMTLGCVEISNQMEQPFPLLPCRDIVATYEREINRVQWELQCLRVLHAEQRAERARNGTARASSPPPPPPGPPPPGPPAPGLSTP</sequence>